<evidence type="ECO:0000313" key="2">
    <source>
        <dbReference type="Proteomes" id="UP001054811"/>
    </source>
</evidence>
<organism evidence="1 2">
    <name type="scientific">Microbacterium elymi</name>
    <dbReference type="NCBI Taxonomy" id="2909587"/>
    <lineage>
        <taxon>Bacteria</taxon>
        <taxon>Bacillati</taxon>
        <taxon>Actinomycetota</taxon>
        <taxon>Actinomycetes</taxon>
        <taxon>Micrococcales</taxon>
        <taxon>Microbacteriaceae</taxon>
        <taxon>Microbacterium</taxon>
    </lineage>
</organism>
<proteinExistence type="predicted"/>
<gene>
    <name evidence="1" type="ORF">L2X98_21745</name>
</gene>
<evidence type="ECO:0000313" key="1">
    <source>
        <dbReference type="EMBL" id="UUT35810.1"/>
    </source>
</evidence>
<dbReference type="Proteomes" id="UP001054811">
    <property type="component" value="Chromosome"/>
</dbReference>
<sequence>MIVHWQSEPSAADRRCACTHASRKPAAGAHGQLGDGVGLHPEQRRDLGRLHLLDLGVPEHFLPPSRQAAERLMGEPAIEGIVRGLVAGRRIGELVQFVERRLVPGAAPAGGGVADAGEQVGAE</sequence>
<protein>
    <submittedName>
        <fullName evidence="1">Uncharacterized protein</fullName>
    </submittedName>
</protein>
<keyword evidence="2" id="KW-1185">Reference proteome</keyword>
<accession>A0ABY5NKV5</accession>
<reference evidence="1" key="1">
    <citation type="submission" date="2022-01" db="EMBL/GenBank/DDBJ databases">
        <title>Microbacterium eymi and Microbacterium rhizovicinus sp. nov., isolated from the rhizospheric soil of Elymus tsukushiensis, a plant native to the Dokdo Islands, Republic of Korea.</title>
        <authorList>
            <person name="Hwang Y.J."/>
        </authorList>
    </citation>
    <scope>NUCLEOTIDE SEQUENCE</scope>
    <source>
        <strain evidence="1">KUDC0405</strain>
    </source>
</reference>
<name>A0ABY5NKV5_9MICO</name>
<dbReference type="EMBL" id="CP091139">
    <property type="protein sequence ID" value="UUT35810.1"/>
    <property type="molecule type" value="Genomic_DNA"/>
</dbReference>